<dbReference type="InterPro" id="IPR013103">
    <property type="entry name" value="RVT_2"/>
</dbReference>
<evidence type="ECO:0000256" key="1">
    <source>
        <dbReference type="SAM" id="MobiDB-lite"/>
    </source>
</evidence>
<reference evidence="4" key="2">
    <citation type="submission" date="2025-08" db="UniProtKB">
        <authorList>
            <consortium name="RefSeq"/>
        </authorList>
    </citation>
    <scope>IDENTIFICATION</scope>
</reference>
<dbReference type="GeneID" id="108660714"/>
<dbReference type="RefSeq" id="XP_017970472.1">
    <property type="nucleotide sequence ID" value="XM_018114983.1"/>
</dbReference>
<evidence type="ECO:0000313" key="4">
    <source>
        <dbReference type="RefSeq" id="XP_017970472.1"/>
    </source>
</evidence>
<dbReference type="Gramene" id="Tc02v2_t023510.1">
    <property type="protein sequence ID" value="Tc02v2_p023510.1"/>
    <property type="gene ID" value="Tc02v2_g023510"/>
</dbReference>
<feature type="compositionally biased region" description="Acidic residues" evidence="1">
    <location>
        <begin position="88"/>
        <end position="124"/>
    </location>
</feature>
<dbReference type="Pfam" id="PF07727">
    <property type="entry name" value="RVT_2"/>
    <property type="match status" value="1"/>
</dbReference>
<dbReference type="InterPro" id="IPR043502">
    <property type="entry name" value="DNA/RNA_pol_sf"/>
</dbReference>
<feature type="domain" description="Reverse transcriptase Ty1/copia-type" evidence="2">
    <location>
        <begin position="475"/>
        <end position="565"/>
    </location>
</feature>
<dbReference type="AlphaFoldDB" id="A0AB32VT57"/>
<feature type="region of interest" description="Disordered" evidence="1">
    <location>
        <begin position="88"/>
        <end position="177"/>
    </location>
</feature>
<gene>
    <name evidence="4" type="primary">LOC108660714</name>
</gene>
<name>A0AB32VT57_THECC</name>
<dbReference type="Proteomes" id="UP000694886">
    <property type="component" value="Chromosome 2"/>
</dbReference>
<evidence type="ECO:0000313" key="3">
    <source>
        <dbReference type="Proteomes" id="UP000694886"/>
    </source>
</evidence>
<proteinExistence type="predicted"/>
<dbReference type="SUPFAM" id="SSF56672">
    <property type="entry name" value="DNA/RNA polymerases"/>
    <property type="match status" value="1"/>
</dbReference>
<reference evidence="3" key="1">
    <citation type="journal article" date="1997" name="Nucleic Acids Res.">
        <title>tRNAscan-SE: a program for improved detection of transfer RNA genes in genomic sequence.</title>
        <authorList>
            <person name="Lowe T.M."/>
            <person name="Eddy S.R."/>
        </authorList>
    </citation>
    <scope>NUCLEOTIDE SEQUENCE [LARGE SCALE GENOMIC DNA]</scope>
    <source>
        <strain evidence="3">r\B97-61/B2</strain>
    </source>
</reference>
<sequence length="566" mass="63740">MTALFLPHSLAGYPKVEFVSLPTVDAQNRRRPQIKFSRCPLILRPATAPFLSPSLADYPKAEFVSLPTACSQNLFPAINLLIEDEEDDMQRDEDEEDDMEGNENDDDDEDELEDDACETFSDDNDNNKEHEFAYSESASVEQVENETSTHDSNRSPSIDLGASVDDTSSRSRGKWPSVGLQTPIDPFDRLRITPIGERLLIQKENFLCKTDEAGDEGIIAQMSQISLSKDQIHKLMSLINEQPSTNHQDIATTSTSNQQSKTALVNSTMAGTTNHIAYNLKYFIANRKQHQSASNFDFEPPYSHIDHSLIHPLVIQDTLPVDHTLQQHSVNSPVANNSSDPVVDNLDSISSNDLSNLNVDLSNLNVDLPDLSAPIVLPVEEPQSFNSPSNLRKSTRQRHPPKYLEAYHCTFPTQANLVTKYPITKYLSSEQLSPTYKAFTVALSHIPEPIYYHQAVKYVQWKEVMKFELDALEVNATWTVVPLPPNCHAIRCKWVYKIKLNAYGSVERYKARLVAKGYSQRAGFDYQDTFSPVVKHTTVRLFLALAAIKSWFFTQLDINNAFLIGV</sequence>
<evidence type="ECO:0000259" key="2">
    <source>
        <dbReference type="Pfam" id="PF07727"/>
    </source>
</evidence>
<dbReference type="KEGG" id="tcc:108660714"/>
<accession>A0AB32VT57</accession>
<feature type="compositionally biased region" description="Polar residues" evidence="1">
    <location>
        <begin position="136"/>
        <end position="146"/>
    </location>
</feature>
<protein>
    <submittedName>
        <fullName evidence="4">Uncharacterized protein LOC108660714</fullName>
    </submittedName>
</protein>
<organism evidence="3 4">
    <name type="scientific">Theobroma cacao</name>
    <name type="common">Cacao</name>
    <name type="synonym">Cocoa</name>
    <dbReference type="NCBI Taxonomy" id="3641"/>
    <lineage>
        <taxon>Eukaryota</taxon>
        <taxon>Viridiplantae</taxon>
        <taxon>Streptophyta</taxon>
        <taxon>Embryophyta</taxon>
        <taxon>Tracheophyta</taxon>
        <taxon>Spermatophyta</taxon>
        <taxon>Magnoliopsida</taxon>
        <taxon>eudicotyledons</taxon>
        <taxon>Gunneridae</taxon>
        <taxon>Pentapetalae</taxon>
        <taxon>rosids</taxon>
        <taxon>malvids</taxon>
        <taxon>Malvales</taxon>
        <taxon>Malvaceae</taxon>
        <taxon>Byttnerioideae</taxon>
        <taxon>Theobroma</taxon>
    </lineage>
</organism>